<comment type="caution">
    <text evidence="1">The sequence shown here is derived from an EMBL/GenBank/DDBJ whole genome shotgun (WGS) entry which is preliminary data.</text>
</comment>
<dbReference type="AlphaFoldDB" id="A0AAV7T3E3"/>
<evidence type="ECO:0000313" key="1">
    <source>
        <dbReference type="EMBL" id="KAJ1170988.1"/>
    </source>
</evidence>
<name>A0AAV7T3E3_PLEWA</name>
<organism evidence="1 2">
    <name type="scientific">Pleurodeles waltl</name>
    <name type="common">Iberian ribbed newt</name>
    <dbReference type="NCBI Taxonomy" id="8319"/>
    <lineage>
        <taxon>Eukaryota</taxon>
        <taxon>Metazoa</taxon>
        <taxon>Chordata</taxon>
        <taxon>Craniata</taxon>
        <taxon>Vertebrata</taxon>
        <taxon>Euteleostomi</taxon>
        <taxon>Amphibia</taxon>
        <taxon>Batrachia</taxon>
        <taxon>Caudata</taxon>
        <taxon>Salamandroidea</taxon>
        <taxon>Salamandridae</taxon>
        <taxon>Pleurodelinae</taxon>
        <taxon>Pleurodeles</taxon>
    </lineage>
</organism>
<dbReference type="EMBL" id="JANPWB010000007">
    <property type="protein sequence ID" value="KAJ1170988.1"/>
    <property type="molecule type" value="Genomic_DNA"/>
</dbReference>
<protein>
    <submittedName>
        <fullName evidence="1">Uncharacterized protein</fullName>
    </submittedName>
</protein>
<proteinExistence type="predicted"/>
<gene>
    <name evidence="1" type="ORF">NDU88_002859</name>
</gene>
<keyword evidence="2" id="KW-1185">Reference proteome</keyword>
<evidence type="ECO:0000313" key="2">
    <source>
        <dbReference type="Proteomes" id="UP001066276"/>
    </source>
</evidence>
<sequence length="112" mass="12495">MSALGSRDLPPTWEVCVLGLFPRGAHHRATTRFLDLGFVTAKRLITRSWKSAEAPSVLAWKRSFTTWWGAEGVALRSEDALGLRKYPLSDSWDVMLAHLKTSEPDSTPAEIN</sequence>
<reference evidence="1" key="1">
    <citation type="journal article" date="2022" name="bioRxiv">
        <title>Sequencing and chromosome-scale assembly of the giantPleurodeles waltlgenome.</title>
        <authorList>
            <person name="Brown T."/>
            <person name="Elewa A."/>
            <person name="Iarovenko S."/>
            <person name="Subramanian E."/>
            <person name="Araus A.J."/>
            <person name="Petzold A."/>
            <person name="Susuki M."/>
            <person name="Suzuki K.-i.T."/>
            <person name="Hayashi T."/>
            <person name="Toyoda A."/>
            <person name="Oliveira C."/>
            <person name="Osipova E."/>
            <person name="Leigh N.D."/>
            <person name="Simon A."/>
            <person name="Yun M.H."/>
        </authorList>
    </citation>
    <scope>NUCLEOTIDE SEQUENCE</scope>
    <source>
        <strain evidence="1">20211129_DDA</strain>
        <tissue evidence="1">Liver</tissue>
    </source>
</reference>
<accession>A0AAV7T3E3</accession>
<dbReference type="Proteomes" id="UP001066276">
    <property type="component" value="Chromosome 4_1"/>
</dbReference>